<name>A0A848KG81_9NOCA</name>
<dbReference type="PANTHER" id="PTHR30055">
    <property type="entry name" value="HTH-TYPE TRANSCRIPTIONAL REGULATOR RUTR"/>
    <property type="match status" value="1"/>
</dbReference>
<gene>
    <name evidence="6" type="ORF">FGL95_17195</name>
</gene>
<dbReference type="AlphaFoldDB" id="A0A848KG81"/>
<dbReference type="PROSITE" id="PS50977">
    <property type="entry name" value="HTH_TETR_2"/>
    <property type="match status" value="1"/>
</dbReference>
<feature type="domain" description="HTH tetR-type" evidence="5">
    <location>
        <begin position="18"/>
        <end position="78"/>
    </location>
</feature>
<evidence type="ECO:0000259" key="5">
    <source>
        <dbReference type="PROSITE" id="PS50977"/>
    </source>
</evidence>
<reference evidence="6 7" key="1">
    <citation type="submission" date="2019-05" db="EMBL/GenBank/DDBJ databases">
        <authorList>
            <person name="Lee S.D."/>
        </authorList>
    </citation>
    <scope>NUCLEOTIDE SEQUENCE [LARGE SCALE GENOMIC DNA]</scope>
    <source>
        <strain evidence="6 7">YC2-7</strain>
    </source>
</reference>
<dbReference type="Proteomes" id="UP000535543">
    <property type="component" value="Unassembled WGS sequence"/>
</dbReference>
<dbReference type="InterPro" id="IPR001647">
    <property type="entry name" value="HTH_TetR"/>
</dbReference>
<dbReference type="SUPFAM" id="SSF46689">
    <property type="entry name" value="Homeodomain-like"/>
    <property type="match status" value="1"/>
</dbReference>
<dbReference type="InterPro" id="IPR009057">
    <property type="entry name" value="Homeodomain-like_sf"/>
</dbReference>
<keyword evidence="3" id="KW-0804">Transcription</keyword>
<evidence type="ECO:0000256" key="4">
    <source>
        <dbReference type="PROSITE-ProRule" id="PRU00335"/>
    </source>
</evidence>
<evidence type="ECO:0000256" key="2">
    <source>
        <dbReference type="ARBA" id="ARBA00023125"/>
    </source>
</evidence>
<comment type="caution">
    <text evidence="6">The sequence shown here is derived from an EMBL/GenBank/DDBJ whole genome shotgun (WGS) entry which is preliminary data.</text>
</comment>
<dbReference type="GO" id="GO:0003700">
    <property type="term" value="F:DNA-binding transcription factor activity"/>
    <property type="evidence" value="ECO:0007669"/>
    <property type="project" value="TreeGrafter"/>
</dbReference>
<evidence type="ECO:0000256" key="3">
    <source>
        <dbReference type="ARBA" id="ARBA00023163"/>
    </source>
</evidence>
<accession>A0A848KG81</accession>
<dbReference type="PRINTS" id="PR00455">
    <property type="entry name" value="HTHTETR"/>
</dbReference>
<evidence type="ECO:0000256" key="1">
    <source>
        <dbReference type="ARBA" id="ARBA00023015"/>
    </source>
</evidence>
<dbReference type="Gene3D" id="1.10.357.10">
    <property type="entry name" value="Tetracycline Repressor, domain 2"/>
    <property type="match status" value="1"/>
</dbReference>
<dbReference type="PANTHER" id="PTHR30055:SF234">
    <property type="entry name" value="HTH-TYPE TRANSCRIPTIONAL REGULATOR BETI"/>
    <property type="match status" value="1"/>
</dbReference>
<protein>
    <submittedName>
        <fullName evidence="6">TetR family transcriptional regulator</fullName>
    </submittedName>
</protein>
<evidence type="ECO:0000313" key="7">
    <source>
        <dbReference type="Proteomes" id="UP000535543"/>
    </source>
</evidence>
<dbReference type="InterPro" id="IPR041347">
    <property type="entry name" value="MftR_C"/>
</dbReference>
<keyword evidence="7" id="KW-1185">Reference proteome</keyword>
<keyword evidence="2 4" id="KW-0238">DNA-binding</keyword>
<dbReference type="EMBL" id="VCQU01000005">
    <property type="protein sequence ID" value="NMN96776.1"/>
    <property type="molecule type" value="Genomic_DNA"/>
</dbReference>
<organism evidence="6 7">
    <name type="scientific">Antrihabitans stalactiti</name>
    <dbReference type="NCBI Taxonomy" id="2584121"/>
    <lineage>
        <taxon>Bacteria</taxon>
        <taxon>Bacillati</taxon>
        <taxon>Actinomycetota</taxon>
        <taxon>Actinomycetes</taxon>
        <taxon>Mycobacteriales</taxon>
        <taxon>Nocardiaceae</taxon>
        <taxon>Antrihabitans</taxon>
    </lineage>
</organism>
<dbReference type="Pfam" id="PF17754">
    <property type="entry name" value="TetR_C_14"/>
    <property type="match status" value="1"/>
</dbReference>
<dbReference type="Gene3D" id="1.10.10.60">
    <property type="entry name" value="Homeodomain-like"/>
    <property type="match status" value="1"/>
</dbReference>
<dbReference type="Pfam" id="PF00440">
    <property type="entry name" value="TetR_N"/>
    <property type="match status" value="1"/>
</dbReference>
<reference evidence="6 7" key="2">
    <citation type="submission" date="2020-06" db="EMBL/GenBank/DDBJ databases">
        <title>Antribacter stalactiti gen. nov., sp. nov., a new member of the family Nacardiaceae isolated from a cave.</title>
        <authorList>
            <person name="Kim I.S."/>
        </authorList>
    </citation>
    <scope>NUCLEOTIDE SEQUENCE [LARGE SCALE GENOMIC DNA]</scope>
    <source>
        <strain evidence="6 7">YC2-7</strain>
    </source>
</reference>
<dbReference type="InterPro" id="IPR050109">
    <property type="entry name" value="HTH-type_TetR-like_transc_reg"/>
</dbReference>
<proteinExistence type="predicted"/>
<feature type="DNA-binding region" description="H-T-H motif" evidence="4">
    <location>
        <begin position="41"/>
        <end position="60"/>
    </location>
</feature>
<dbReference type="GO" id="GO:0000976">
    <property type="term" value="F:transcription cis-regulatory region binding"/>
    <property type="evidence" value="ECO:0007669"/>
    <property type="project" value="TreeGrafter"/>
</dbReference>
<keyword evidence="1" id="KW-0805">Transcription regulation</keyword>
<dbReference type="RefSeq" id="WP_169589005.1">
    <property type="nucleotide sequence ID" value="NZ_VCQU01000005.1"/>
</dbReference>
<evidence type="ECO:0000313" key="6">
    <source>
        <dbReference type="EMBL" id="NMN96776.1"/>
    </source>
</evidence>
<sequence length="222" mass="24512">MTETESSSHAGPWERKKRQAMRHIQGVAFDLFDELGYRAVAVDRVAATAGVSPSSIYRYFGTKEMLVLYDEFDQQLLELLERAGGGDLMRPLDLLEAARAAVPTLLDVVLSGGGENQFKRRMRYVLTEPDVKAGLTRQTEDLEASIRAVAARRSGTDPDDLTIRIATTSAAWAFNAAMDYWARSNFAEPLREVLRRATGIIIDGAEVQLAGLQLKTTSQTAM</sequence>